<organism evidence="4 5">
    <name type="scientific">Asticcacaulis biprosthecium C19</name>
    <dbReference type="NCBI Taxonomy" id="715226"/>
    <lineage>
        <taxon>Bacteria</taxon>
        <taxon>Pseudomonadati</taxon>
        <taxon>Pseudomonadota</taxon>
        <taxon>Alphaproteobacteria</taxon>
        <taxon>Caulobacterales</taxon>
        <taxon>Caulobacteraceae</taxon>
        <taxon>Asticcacaulis</taxon>
    </lineage>
</organism>
<evidence type="ECO:0000256" key="3">
    <source>
        <dbReference type="SAM" id="Phobius"/>
    </source>
</evidence>
<keyword evidence="3" id="KW-0472">Membrane</keyword>
<dbReference type="OrthoDB" id="15544at2"/>
<evidence type="ECO:0000313" key="4">
    <source>
        <dbReference type="EMBL" id="EGF93842.1"/>
    </source>
</evidence>
<feature type="transmembrane region" description="Helical" evidence="3">
    <location>
        <begin position="29"/>
        <end position="47"/>
    </location>
</feature>
<reference evidence="5" key="1">
    <citation type="submission" date="2011-03" db="EMBL/GenBank/DDBJ databases">
        <title>Draft genome sequence of Brevundimonas diminuta.</title>
        <authorList>
            <person name="Brown P.J.B."/>
            <person name="Buechlein A."/>
            <person name="Hemmerich C."/>
            <person name="Brun Y.V."/>
        </authorList>
    </citation>
    <scope>NUCLEOTIDE SEQUENCE [LARGE SCALE GENOMIC DNA]</scope>
    <source>
        <strain evidence="5">C19</strain>
    </source>
</reference>
<keyword evidence="5" id="KW-1185">Reference proteome</keyword>
<dbReference type="eggNOG" id="COG3170">
    <property type="taxonomic scope" value="Bacteria"/>
</dbReference>
<evidence type="ECO:0000256" key="1">
    <source>
        <dbReference type="SAM" id="Coils"/>
    </source>
</evidence>
<keyword evidence="1" id="KW-0175">Coiled coil</keyword>
<evidence type="ECO:0000256" key="2">
    <source>
        <dbReference type="SAM" id="MobiDB-lite"/>
    </source>
</evidence>
<gene>
    <name evidence="4" type="ORF">ABI_00740</name>
</gene>
<keyword evidence="3" id="KW-0812">Transmembrane</keyword>
<dbReference type="Proteomes" id="UP000006512">
    <property type="component" value="Unassembled WGS sequence"/>
</dbReference>
<dbReference type="STRING" id="715226.ABI_00740"/>
<name>F4QG31_9CAUL</name>
<dbReference type="InterPro" id="IPR005498">
    <property type="entry name" value="T4SS_VirB10/TraB/TrbI"/>
</dbReference>
<protein>
    <submittedName>
        <fullName evidence="4">Protein traB</fullName>
    </submittedName>
</protein>
<keyword evidence="3" id="KW-1133">Transmembrane helix</keyword>
<dbReference type="RefSeq" id="WP_006270805.1">
    <property type="nucleotide sequence ID" value="NZ_GL883076.1"/>
</dbReference>
<evidence type="ECO:0000313" key="5">
    <source>
        <dbReference type="Proteomes" id="UP000006512"/>
    </source>
</evidence>
<proteinExistence type="predicted"/>
<feature type="coiled-coil region" evidence="1">
    <location>
        <begin position="85"/>
        <end position="112"/>
    </location>
</feature>
<dbReference type="CDD" id="cd16430">
    <property type="entry name" value="TraB"/>
    <property type="match status" value="1"/>
</dbReference>
<accession>F4QG31</accession>
<dbReference type="AlphaFoldDB" id="F4QG31"/>
<dbReference type="Pfam" id="PF03743">
    <property type="entry name" value="TrbI"/>
    <property type="match status" value="1"/>
</dbReference>
<dbReference type="EMBL" id="GL883076">
    <property type="protein sequence ID" value="EGF93842.1"/>
    <property type="molecule type" value="Genomic_DNA"/>
</dbReference>
<sequence length="442" mass="45605">MSIPDPIPESVDDIGNPNVQARRGQNLRWLLIVGAAAVLGALVFYMMNFKKPAGAAAVQQKALEQRSLATANVAAPAAISPEAENTKLRGQMADLQQQLQTTMDQNAQLTSQNQMLGQPGVVLNDPPVQTYVPRTRQGAAYNQTGSQPPAPGDAASIPPAQSAASPLFAATATAGEGAGAPKRSIRLLTVGNSLEAAPAASTAAAGTAGDGAGTDKVSIYDSSQYVAPNSYVLAKVLVGVDMQTGIASTADPKPVLFRIEGSAIGVGADGKYQSSNLNGCLVNGAAFAELSSEKVYIKLQKITCAVDGNHTLVSKVDGYVTYMGKSGVRGRVVSREGNFAGKAMVAGTLQGLGQAMSTNVQRSQTAITTTGTGGSLATVPLSSSQIAQDALGTGVGNASSMLADYYIKRAEQYQPVIEMPTGMDVELVFLDGFRFTNKGSTK</sequence>
<feature type="region of interest" description="Disordered" evidence="2">
    <location>
        <begin position="140"/>
        <end position="161"/>
    </location>
</feature>
<dbReference type="HOGENOM" id="CLU_050212_0_0_5"/>